<evidence type="ECO:0000256" key="8">
    <source>
        <dbReference type="ARBA" id="ARBA00023136"/>
    </source>
</evidence>
<evidence type="ECO:0000256" key="1">
    <source>
        <dbReference type="ARBA" id="ARBA00004429"/>
    </source>
</evidence>
<comment type="similarity">
    <text evidence="2 9">Belongs to the GSP F family.</text>
</comment>
<evidence type="ECO:0000256" key="2">
    <source>
        <dbReference type="ARBA" id="ARBA00005745"/>
    </source>
</evidence>
<dbReference type="InterPro" id="IPR003004">
    <property type="entry name" value="GspF/PilC"/>
</dbReference>
<keyword evidence="6 9" id="KW-0812">Transmembrane</keyword>
<dbReference type="PATRIC" id="fig|671143.5.peg.2640"/>
<sequence length="404" mass="43577">MPTFAYRGRSQAGRVIAGRMEATTAEAVVAQLRQQRIFPISVKPQPKAIELKIPGFGGKKVKDKDLAVFTRQLATMIDAGLPLVQCLDTLASQQPNKGFKNILAEIREDVEGGSTFTTALKRHPTVFTPLYANMVEAGEAGGMLDTILNRLAVYIEKATTLRRKVKGALIYPSTIVVVAIAVVVFLLIFVIPVFAGFFEGSGVELPLPTQIVMTLSRLVRTYILACLGFLIAGVVGIRFTYKTEKGRRAIDALFLRIPVFGALFRKVAVARFTRTLGTLIASGVPILDGLDITAKTTGNKVAEEAIMKTRGSIAEGKTIADPLKISGVFPPMVVQMISVGEQSGSLDSMLEKIADFYDAEVDQAVANLTALIEPILMVFLGVVVGGMIVAMYLPIFKLVTVIGK</sequence>
<dbReference type="Pfam" id="PF00482">
    <property type="entry name" value="T2SSF"/>
    <property type="match status" value="2"/>
</dbReference>
<dbReference type="FunFam" id="1.20.81.30:FF:000001">
    <property type="entry name" value="Type II secretion system protein F"/>
    <property type="match status" value="2"/>
</dbReference>
<keyword evidence="7 10" id="KW-1133">Transmembrane helix</keyword>
<name>D5MMG2_METO1</name>
<dbReference type="HOGENOM" id="CLU_035032_2_1_0"/>
<feature type="transmembrane region" description="Helical" evidence="10">
    <location>
        <begin position="375"/>
        <end position="395"/>
    </location>
</feature>
<evidence type="ECO:0000256" key="7">
    <source>
        <dbReference type="ARBA" id="ARBA00022989"/>
    </source>
</evidence>
<keyword evidence="8 10" id="KW-0472">Membrane</keyword>
<evidence type="ECO:0000256" key="5">
    <source>
        <dbReference type="ARBA" id="ARBA00022519"/>
    </source>
</evidence>
<feature type="domain" description="Type II secretion system protein GspF" evidence="11">
    <location>
        <begin position="69"/>
        <end position="192"/>
    </location>
</feature>
<evidence type="ECO:0000256" key="6">
    <source>
        <dbReference type="ARBA" id="ARBA00022692"/>
    </source>
</evidence>
<comment type="subcellular location">
    <subcellularLocation>
        <location evidence="1">Cell inner membrane</location>
        <topology evidence="1">Multi-pass membrane protein</topology>
    </subcellularLocation>
    <subcellularLocation>
        <location evidence="9">Cell membrane</location>
        <topology evidence="9">Multi-pass membrane protein</topology>
    </subcellularLocation>
</comment>
<accession>D5MMG2</accession>
<dbReference type="Gene3D" id="1.20.81.30">
    <property type="entry name" value="Type II secretion system (T2SS), domain F"/>
    <property type="match status" value="2"/>
</dbReference>
<proteinExistence type="inferred from homology"/>
<gene>
    <name evidence="12" type="primary">pilC</name>
    <name evidence="12" type="ORF">DAMO_3011</name>
</gene>
<dbReference type="AlphaFoldDB" id="D5MMG2"/>
<organism evidence="12 13">
    <name type="scientific">Methylomirabilis oxygeniifera</name>
    <dbReference type="NCBI Taxonomy" id="671143"/>
    <lineage>
        <taxon>Bacteria</taxon>
        <taxon>Candidatus Methylomirabilota</taxon>
        <taxon>Candidatus Methylomirabilia</taxon>
        <taxon>Candidatus Methylomirabilales</taxon>
        <taxon>Candidatus Methylomirabilaceae</taxon>
        <taxon>Candidatus Methylomirabilis</taxon>
    </lineage>
</organism>
<dbReference type="eggNOG" id="COG1459">
    <property type="taxonomic scope" value="Bacteria"/>
</dbReference>
<dbReference type="InterPro" id="IPR018076">
    <property type="entry name" value="T2SS_GspF_dom"/>
</dbReference>
<evidence type="ECO:0000256" key="9">
    <source>
        <dbReference type="RuleBase" id="RU003923"/>
    </source>
</evidence>
<dbReference type="PRINTS" id="PR00812">
    <property type="entry name" value="BCTERIALGSPF"/>
</dbReference>
<evidence type="ECO:0000256" key="3">
    <source>
        <dbReference type="ARBA" id="ARBA00022448"/>
    </source>
</evidence>
<dbReference type="STRING" id="671143.DAMO_3011"/>
<keyword evidence="4" id="KW-1003">Cell membrane</keyword>
<evidence type="ECO:0000313" key="12">
    <source>
        <dbReference type="EMBL" id="CBE70084.1"/>
    </source>
</evidence>
<keyword evidence="3 9" id="KW-0813">Transport</keyword>
<dbReference type="GO" id="GO:0015628">
    <property type="term" value="P:protein secretion by the type II secretion system"/>
    <property type="evidence" value="ECO:0007669"/>
    <property type="project" value="TreeGrafter"/>
</dbReference>
<dbReference type="GO" id="GO:0005886">
    <property type="term" value="C:plasma membrane"/>
    <property type="evidence" value="ECO:0007669"/>
    <property type="project" value="UniProtKB-SubCell"/>
</dbReference>
<feature type="transmembrane region" description="Helical" evidence="10">
    <location>
        <begin position="218"/>
        <end position="241"/>
    </location>
</feature>
<dbReference type="PANTHER" id="PTHR30012">
    <property type="entry name" value="GENERAL SECRETION PATHWAY PROTEIN"/>
    <property type="match status" value="1"/>
</dbReference>
<dbReference type="InterPro" id="IPR042094">
    <property type="entry name" value="T2SS_GspF_sf"/>
</dbReference>
<protein>
    <submittedName>
        <fullName evidence="12">Type 4 fimbrial assembly protein pilC</fullName>
    </submittedName>
</protein>
<evidence type="ECO:0000259" key="11">
    <source>
        <dbReference type="Pfam" id="PF00482"/>
    </source>
</evidence>
<dbReference type="InterPro" id="IPR001992">
    <property type="entry name" value="T2SS_GspF/T4SS_PilC_CS"/>
</dbReference>
<dbReference type="EMBL" id="FP565575">
    <property type="protein sequence ID" value="CBE70084.1"/>
    <property type="molecule type" value="Genomic_DNA"/>
</dbReference>
<evidence type="ECO:0000256" key="4">
    <source>
        <dbReference type="ARBA" id="ARBA00022475"/>
    </source>
</evidence>
<dbReference type="PROSITE" id="PS00874">
    <property type="entry name" value="T2SP_F"/>
    <property type="match status" value="1"/>
</dbReference>
<dbReference type="KEGG" id="mox:DAMO_3011"/>
<dbReference type="Proteomes" id="UP000006898">
    <property type="component" value="Chromosome"/>
</dbReference>
<dbReference type="PANTHER" id="PTHR30012:SF7">
    <property type="entry name" value="PROTEIN TRANSPORT PROTEIN HOFC HOMOLOG"/>
    <property type="match status" value="1"/>
</dbReference>
<feature type="transmembrane region" description="Helical" evidence="10">
    <location>
        <begin position="169"/>
        <end position="198"/>
    </location>
</feature>
<keyword evidence="5" id="KW-0997">Cell inner membrane</keyword>
<evidence type="ECO:0000256" key="10">
    <source>
        <dbReference type="SAM" id="Phobius"/>
    </source>
</evidence>
<reference evidence="12 13" key="1">
    <citation type="journal article" date="2010" name="Nature">
        <title>Nitrite-driven anaerobic methane oxidation by oxygenic bacteria.</title>
        <authorList>
            <person name="Ettwig K.F."/>
            <person name="Butler M.K."/>
            <person name="Le Paslier D."/>
            <person name="Pelletier E."/>
            <person name="Mangenot S."/>
            <person name="Kuypers M.M.M."/>
            <person name="Schreiber F."/>
            <person name="Dutilh B.E."/>
            <person name="Zedelius J."/>
            <person name="de Beer D."/>
            <person name="Gloerich J."/>
            <person name="Wessels H.J.C.T."/>
            <person name="van Allen T."/>
            <person name="Luesken F."/>
            <person name="Wu M."/>
            <person name="van de Pas-Schoonen K.T."/>
            <person name="Op den Camp H.J.M."/>
            <person name="Janssen-Megens E.M."/>
            <person name="Francoijs K-J."/>
            <person name="Stunnenberg H."/>
            <person name="Weissenbach J."/>
            <person name="Jetten M.S.M."/>
            <person name="Strous M."/>
        </authorList>
    </citation>
    <scope>NUCLEOTIDE SEQUENCE [LARGE SCALE GENOMIC DNA]</scope>
</reference>
<feature type="domain" description="Type II secretion system protein GspF" evidence="11">
    <location>
        <begin position="272"/>
        <end position="394"/>
    </location>
</feature>
<evidence type="ECO:0000313" key="13">
    <source>
        <dbReference type="Proteomes" id="UP000006898"/>
    </source>
</evidence>